<evidence type="ECO:0000256" key="10">
    <source>
        <dbReference type="ARBA" id="ARBA00025210"/>
    </source>
</evidence>
<dbReference type="InterPro" id="IPR000834">
    <property type="entry name" value="Peptidase_M14"/>
</dbReference>
<dbReference type="PROSITE" id="PS00132">
    <property type="entry name" value="CARBOXYPEPT_ZN_1"/>
    <property type="match status" value="1"/>
</dbReference>
<dbReference type="PRINTS" id="PR00765">
    <property type="entry name" value="CRBOXYPTASEA"/>
</dbReference>
<dbReference type="SUPFAM" id="SSF54897">
    <property type="entry name" value="Protease propeptides/inhibitors"/>
    <property type="match status" value="1"/>
</dbReference>
<keyword evidence="9" id="KW-0325">Glycoprotein</keyword>
<evidence type="ECO:0000256" key="3">
    <source>
        <dbReference type="ARBA" id="ARBA00005988"/>
    </source>
</evidence>
<protein>
    <recommendedName>
        <fullName evidence="11">Inactive metallocarboxypeptidase ECM14</fullName>
    </recommendedName>
    <alternativeName>
        <fullName evidence="12">Inactive metallocarboxypeptidase ecm14</fullName>
    </alternativeName>
</protein>
<evidence type="ECO:0000256" key="9">
    <source>
        <dbReference type="ARBA" id="ARBA00023180"/>
    </source>
</evidence>
<evidence type="ECO:0000256" key="8">
    <source>
        <dbReference type="ARBA" id="ARBA00023157"/>
    </source>
</evidence>
<evidence type="ECO:0000256" key="6">
    <source>
        <dbReference type="ARBA" id="ARBA00022729"/>
    </source>
</evidence>
<proteinExistence type="inferred from homology"/>
<evidence type="ECO:0000256" key="13">
    <source>
        <dbReference type="PROSITE-ProRule" id="PRU01379"/>
    </source>
</evidence>
<evidence type="ECO:0000256" key="1">
    <source>
        <dbReference type="ARBA" id="ARBA00001947"/>
    </source>
</evidence>
<evidence type="ECO:0000256" key="5">
    <source>
        <dbReference type="ARBA" id="ARBA00022723"/>
    </source>
</evidence>
<evidence type="ECO:0000313" key="17">
    <source>
        <dbReference type="Proteomes" id="UP001390339"/>
    </source>
</evidence>
<dbReference type="SUPFAM" id="SSF53187">
    <property type="entry name" value="Zn-dependent exopeptidases"/>
    <property type="match status" value="1"/>
</dbReference>
<evidence type="ECO:0000256" key="4">
    <source>
        <dbReference type="ARBA" id="ARBA00022525"/>
    </source>
</evidence>
<keyword evidence="7" id="KW-0862">Zinc</keyword>
<dbReference type="Gene3D" id="3.30.70.340">
    <property type="entry name" value="Metallocarboxypeptidase-like"/>
    <property type="match status" value="1"/>
</dbReference>
<dbReference type="EMBL" id="JAPCWZ010000007">
    <property type="protein sequence ID" value="KAK8856386.1"/>
    <property type="molecule type" value="Genomic_DNA"/>
</dbReference>
<dbReference type="SMART" id="SM00631">
    <property type="entry name" value="Zn_pept"/>
    <property type="match status" value="1"/>
</dbReference>
<dbReference type="PANTHER" id="PTHR11705">
    <property type="entry name" value="PROTEASE FAMILY M14 CARBOXYPEPTIDASE A,B"/>
    <property type="match status" value="1"/>
</dbReference>
<evidence type="ECO:0000256" key="12">
    <source>
        <dbReference type="ARBA" id="ARBA00026213"/>
    </source>
</evidence>
<comment type="function">
    <text evidence="10">Inactive carboxypeptidase that may play a role in cell wall organization and biogenesis.</text>
</comment>
<dbReference type="InterPro" id="IPR057246">
    <property type="entry name" value="CARBOXYPEPT_ZN_1"/>
</dbReference>
<comment type="cofactor">
    <cofactor evidence="1">
        <name>Zn(2+)</name>
        <dbReference type="ChEBI" id="CHEBI:29105"/>
    </cofactor>
</comment>
<dbReference type="PANTHER" id="PTHR11705:SF147">
    <property type="entry name" value="INACTIVE METALLOCARBOXYPEPTIDASE ECM14"/>
    <property type="match status" value="1"/>
</dbReference>
<keyword evidence="5" id="KW-0479">Metal-binding</keyword>
<evidence type="ECO:0000256" key="14">
    <source>
        <dbReference type="SAM" id="SignalP"/>
    </source>
</evidence>
<keyword evidence="8" id="KW-1015">Disulfide bond</keyword>
<evidence type="ECO:0000313" key="16">
    <source>
        <dbReference type="EMBL" id="KAK8856386.1"/>
    </source>
</evidence>
<dbReference type="Proteomes" id="UP001390339">
    <property type="component" value="Unassembled WGS sequence"/>
</dbReference>
<name>A0ABR2I239_9PEZI</name>
<feature type="domain" description="Peptidase M14" evidence="15">
    <location>
        <begin position="201"/>
        <end position="525"/>
    </location>
</feature>
<sequence length="543" mass="61021">MRLHFLDTFPVIALLIATSLSHPHDPPVSGASPPRWLRESPVAAILDNPRSHDSNSPIRSAFSHVWGLDFWPFNSNQDAQWDDHRPKRHDMYKDDVVLRFSLSTPNDETALRQAAKGLNMDIWDSGPDFTDMRVAKDGIRRFLNILPESLQSAYTVLIDDLASAIAATYPPTSKSKGNAASKATRPKELRSHQPEGIFFRNYQPFETINTWLELLHSMFQGDLVEKFSIGKTAEGRDIPALRVGLGSSAGSGSRKTILITGGLHAREWISISTVNYLAWSFITSYGQDELVDRILDKYDIVFIPVVNPDGYEYTWTNDRLWRKTRQNTTMEYCPGVDLDHAFGYQWGPSESQTEPCSLTYGGEGPFHAVEAAQLAQWAKNETQNNNVNFIAYLDLHSYSQQILWPYAYSCSARVPNLENMMEVAMNIAKYMRLSSGDVYTVDSACEGEVATRSGAALGDDAVSNHQIEQAGGSALDYFFHDIKARYSYQIKLRDTGTYGFLLPPSHIVPTGQEMFQALKYFGDYLLGNNGHEWMQTAGNQQEL</sequence>
<evidence type="ECO:0000256" key="2">
    <source>
        <dbReference type="ARBA" id="ARBA00004613"/>
    </source>
</evidence>
<dbReference type="InterPro" id="IPR036990">
    <property type="entry name" value="M14A-like_propep"/>
</dbReference>
<comment type="caution">
    <text evidence="13">Lacks conserved residue(s) required for the propagation of feature annotation.</text>
</comment>
<organism evidence="16 17">
    <name type="scientific">Apiospora arundinis</name>
    <dbReference type="NCBI Taxonomy" id="335852"/>
    <lineage>
        <taxon>Eukaryota</taxon>
        <taxon>Fungi</taxon>
        <taxon>Dikarya</taxon>
        <taxon>Ascomycota</taxon>
        <taxon>Pezizomycotina</taxon>
        <taxon>Sordariomycetes</taxon>
        <taxon>Xylariomycetidae</taxon>
        <taxon>Amphisphaeriales</taxon>
        <taxon>Apiosporaceae</taxon>
        <taxon>Apiospora</taxon>
    </lineage>
</organism>
<gene>
    <name evidence="16" type="ORF">PGQ11_012298</name>
</gene>
<dbReference type="PROSITE" id="PS52035">
    <property type="entry name" value="PEPTIDASE_M14"/>
    <property type="match status" value="1"/>
</dbReference>
<keyword evidence="6 14" id="KW-0732">Signal</keyword>
<evidence type="ECO:0000259" key="15">
    <source>
        <dbReference type="PROSITE" id="PS52035"/>
    </source>
</evidence>
<evidence type="ECO:0000256" key="7">
    <source>
        <dbReference type="ARBA" id="ARBA00022833"/>
    </source>
</evidence>
<feature type="signal peptide" evidence="14">
    <location>
        <begin position="1"/>
        <end position="21"/>
    </location>
</feature>
<dbReference type="Pfam" id="PF00246">
    <property type="entry name" value="Peptidase_M14"/>
    <property type="match status" value="1"/>
</dbReference>
<feature type="chain" id="PRO_5046184662" description="Inactive metallocarboxypeptidase ECM14" evidence="14">
    <location>
        <begin position="22"/>
        <end position="543"/>
    </location>
</feature>
<dbReference type="CDD" id="cd03860">
    <property type="entry name" value="M14_CP_A-B_like"/>
    <property type="match status" value="1"/>
</dbReference>
<comment type="similarity">
    <text evidence="3 13">Belongs to the peptidase M14 family.</text>
</comment>
<comment type="caution">
    <text evidence="16">The sequence shown here is derived from an EMBL/GenBank/DDBJ whole genome shotgun (WGS) entry which is preliminary data.</text>
</comment>
<reference evidence="16 17" key="1">
    <citation type="journal article" date="2024" name="IMA Fungus">
        <title>Apiospora arundinis, a panoply of carbohydrate-active enzymes and secondary metabolites.</title>
        <authorList>
            <person name="Sorensen T."/>
            <person name="Petersen C."/>
            <person name="Muurmann A.T."/>
            <person name="Christiansen J.V."/>
            <person name="Brundto M.L."/>
            <person name="Overgaard C.K."/>
            <person name="Boysen A.T."/>
            <person name="Wollenberg R.D."/>
            <person name="Larsen T.O."/>
            <person name="Sorensen J.L."/>
            <person name="Nielsen K.L."/>
            <person name="Sondergaard T.E."/>
        </authorList>
    </citation>
    <scope>NUCLEOTIDE SEQUENCE [LARGE SCALE GENOMIC DNA]</scope>
    <source>
        <strain evidence="16 17">AAU 773</strain>
    </source>
</reference>
<keyword evidence="4" id="KW-0964">Secreted</keyword>
<dbReference type="Gene3D" id="3.40.630.10">
    <property type="entry name" value="Zn peptidases"/>
    <property type="match status" value="1"/>
</dbReference>
<comment type="subcellular location">
    <subcellularLocation>
        <location evidence="2">Secreted</location>
    </subcellularLocation>
</comment>
<accession>A0ABR2I239</accession>
<evidence type="ECO:0000256" key="11">
    <source>
        <dbReference type="ARBA" id="ARBA00026187"/>
    </source>
</evidence>
<keyword evidence="17" id="KW-1185">Reference proteome</keyword>